<dbReference type="InterPro" id="IPR001851">
    <property type="entry name" value="ABC_transp_permease"/>
</dbReference>
<evidence type="ECO:0000256" key="5">
    <source>
        <dbReference type="ARBA" id="ARBA00023136"/>
    </source>
</evidence>
<evidence type="ECO:0000256" key="6">
    <source>
        <dbReference type="SAM" id="MobiDB-lite"/>
    </source>
</evidence>
<keyword evidence="4 7" id="KW-1133">Transmembrane helix</keyword>
<feature type="region of interest" description="Disordered" evidence="6">
    <location>
        <begin position="328"/>
        <end position="358"/>
    </location>
</feature>
<name>A0A7J5UUQ2_9MICO</name>
<feature type="compositionally biased region" description="Low complexity" evidence="6">
    <location>
        <begin position="329"/>
        <end position="340"/>
    </location>
</feature>
<evidence type="ECO:0000256" key="1">
    <source>
        <dbReference type="ARBA" id="ARBA00004651"/>
    </source>
</evidence>
<feature type="transmembrane region" description="Helical" evidence="7">
    <location>
        <begin position="95"/>
        <end position="121"/>
    </location>
</feature>
<dbReference type="EMBL" id="WHJE01000002">
    <property type="protein sequence ID" value="KAE8766014.1"/>
    <property type="molecule type" value="Genomic_DNA"/>
</dbReference>
<feature type="transmembrane region" description="Helical" evidence="7">
    <location>
        <begin position="250"/>
        <end position="270"/>
    </location>
</feature>
<feature type="transmembrane region" description="Helical" evidence="7">
    <location>
        <begin position="277"/>
        <end position="299"/>
    </location>
</feature>
<dbReference type="Pfam" id="PF02653">
    <property type="entry name" value="BPD_transp_2"/>
    <property type="match status" value="1"/>
</dbReference>
<dbReference type="OrthoDB" id="9808136at2"/>
<dbReference type="RefSeq" id="WP_152201973.1">
    <property type="nucleotide sequence ID" value="NZ_VUKF01000009.1"/>
</dbReference>
<keyword evidence="5 7" id="KW-0472">Membrane</keyword>
<keyword evidence="2" id="KW-1003">Cell membrane</keyword>
<dbReference type="AlphaFoldDB" id="A0A7J5UUQ2"/>
<evidence type="ECO:0000256" key="7">
    <source>
        <dbReference type="SAM" id="Phobius"/>
    </source>
</evidence>
<feature type="transmembrane region" description="Helical" evidence="7">
    <location>
        <begin position="223"/>
        <end position="244"/>
    </location>
</feature>
<dbReference type="PANTHER" id="PTHR32196">
    <property type="entry name" value="ABC TRANSPORTER PERMEASE PROTEIN YPHD-RELATED-RELATED"/>
    <property type="match status" value="1"/>
</dbReference>
<keyword evidence="9" id="KW-1185">Reference proteome</keyword>
<gene>
    <name evidence="8" type="ORF">GB883_00985</name>
</gene>
<proteinExistence type="predicted"/>
<dbReference type="GO" id="GO:0005886">
    <property type="term" value="C:plasma membrane"/>
    <property type="evidence" value="ECO:0007669"/>
    <property type="project" value="UniProtKB-SubCell"/>
</dbReference>
<feature type="transmembrane region" description="Helical" evidence="7">
    <location>
        <begin position="25"/>
        <end position="42"/>
    </location>
</feature>
<feature type="transmembrane region" description="Helical" evidence="7">
    <location>
        <begin position="54"/>
        <end position="75"/>
    </location>
</feature>
<protein>
    <submittedName>
        <fullName evidence="8">ABC transporter permease</fullName>
    </submittedName>
</protein>
<comment type="caution">
    <text evidence="8">The sequence shown here is derived from an EMBL/GenBank/DDBJ whole genome shotgun (WGS) entry which is preliminary data.</text>
</comment>
<feature type="transmembrane region" description="Helical" evidence="7">
    <location>
        <begin position="172"/>
        <end position="192"/>
    </location>
</feature>
<evidence type="ECO:0000313" key="8">
    <source>
        <dbReference type="EMBL" id="KAE8766014.1"/>
    </source>
</evidence>
<accession>A0A7J5UUQ2</accession>
<dbReference type="GO" id="GO:0022857">
    <property type="term" value="F:transmembrane transporter activity"/>
    <property type="evidence" value="ECO:0007669"/>
    <property type="project" value="InterPro"/>
</dbReference>
<feature type="compositionally biased region" description="Low complexity" evidence="6">
    <location>
        <begin position="349"/>
        <end position="358"/>
    </location>
</feature>
<keyword evidence="3 7" id="KW-0812">Transmembrane</keyword>
<reference evidence="8 9" key="1">
    <citation type="submission" date="2019-10" db="EMBL/GenBank/DDBJ databases">
        <title>Georgenia wutianyii sp. nov. and Georgenia yuyongxinii sp. nov. isolated from plateau pika (Ochotona curzoniae) in the Qinghai-Tibet plateau of China.</title>
        <authorList>
            <person name="Tian Z."/>
        </authorList>
    </citation>
    <scope>NUCLEOTIDE SEQUENCE [LARGE SCALE GENOMIC DNA]</scope>
    <source>
        <strain evidence="8 9">DSM 21501</strain>
    </source>
</reference>
<evidence type="ECO:0000256" key="3">
    <source>
        <dbReference type="ARBA" id="ARBA00022692"/>
    </source>
</evidence>
<evidence type="ECO:0000256" key="4">
    <source>
        <dbReference type="ARBA" id="ARBA00022989"/>
    </source>
</evidence>
<feature type="transmembrane region" description="Helical" evidence="7">
    <location>
        <begin position="133"/>
        <end position="152"/>
    </location>
</feature>
<dbReference type="Proteomes" id="UP000451860">
    <property type="component" value="Unassembled WGS sequence"/>
</dbReference>
<evidence type="ECO:0000313" key="9">
    <source>
        <dbReference type="Proteomes" id="UP000451860"/>
    </source>
</evidence>
<evidence type="ECO:0000256" key="2">
    <source>
        <dbReference type="ARBA" id="ARBA00022475"/>
    </source>
</evidence>
<feature type="transmembrane region" description="Helical" evidence="7">
    <location>
        <begin position="305"/>
        <end position="323"/>
    </location>
</feature>
<sequence length="358" mass="35493">MTTTTTRPTRRSLATPAQPRTAPPWIWSVLGAVAVWLTIVAIGGGSGWNALSQVLTLAPFLVLVGIGQMLVITLGPGNIDVSVGAVVSLASYVSVIAAAATGSAVLGLLVGAAAGGAVGAASSLSIIALRVPPIIATLATSLIAASVTSVLADGMAAHPDAGLRAFVNHRVAGVPLLAIAVALLTVAVAWALRRTVYGRSVLATGQNATAAGKAGIPVGTTRAATYVLSGVTAGLAGSLLAAFISPAQNLGSSYLLDSVAVVVIGGTLIAGGRAVPAGLWGGALFFSLLSGLLNLVGWSVGAQNILKGVLVVLVVVISAGPLLRRRRSTPTTIAPTTQTPSGADPRPETTPTEGEPRG</sequence>
<comment type="subcellular location">
    <subcellularLocation>
        <location evidence="1">Cell membrane</location>
        <topology evidence="1">Multi-pass membrane protein</topology>
    </subcellularLocation>
</comment>
<dbReference type="CDD" id="cd06579">
    <property type="entry name" value="TM_PBP1_transp_AraH_like"/>
    <property type="match status" value="1"/>
</dbReference>
<organism evidence="8 9">
    <name type="scientific">Georgenia thermotolerans</name>
    <dbReference type="NCBI Taxonomy" id="527326"/>
    <lineage>
        <taxon>Bacteria</taxon>
        <taxon>Bacillati</taxon>
        <taxon>Actinomycetota</taxon>
        <taxon>Actinomycetes</taxon>
        <taxon>Micrococcales</taxon>
        <taxon>Bogoriellaceae</taxon>
        <taxon>Georgenia</taxon>
    </lineage>
</organism>